<gene>
    <name evidence="1" type="ORF">GCM10010831_16960</name>
</gene>
<evidence type="ECO:0000313" key="2">
    <source>
        <dbReference type="Proteomes" id="UP000599688"/>
    </source>
</evidence>
<dbReference type="AlphaFoldDB" id="A0A916ZWG8"/>
<evidence type="ECO:0000313" key="1">
    <source>
        <dbReference type="EMBL" id="GGE16267.1"/>
    </source>
</evidence>
<name>A0A916ZWG8_9FLAO</name>
<reference evidence="1 2" key="1">
    <citation type="journal article" date="2014" name="Int. J. Syst. Evol. Microbiol.">
        <title>Complete genome sequence of Corynebacterium casei LMG S-19264T (=DSM 44701T), isolated from a smear-ripened cheese.</title>
        <authorList>
            <consortium name="US DOE Joint Genome Institute (JGI-PGF)"/>
            <person name="Walter F."/>
            <person name="Albersmeier A."/>
            <person name="Kalinowski J."/>
            <person name="Ruckert C."/>
        </authorList>
    </citation>
    <scope>NUCLEOTIDE SEQUENCE [LARGE SCALE GENOMIC DNA]</scope>
    <source>
        <strain evidence="1 2">CGMCC 1.12925</strain>
    </source>
</reference>
<dbReference type="EMBL" id="BMGL01000009">
    <property type="protein sequence ID" value="GGE16267.1"/>
    <property type="molecule type" value="Genomic_DNA"/>
</dbReference>
<sequence length="122" mass="14216">MKHLIYILVLLTGFISSAQNEILMEHIWELEYIELDGETLYQPENEESNTTINLEIGQSFYNPGTFFKEHNLICEEFICGPIEFTSATMFNFLFCELSLEGCNIDGNILFQSNYMMVFQDLM</sequence>
<comment type="caution">
    <text evidence="1">The sequence shown here is derived from an EMBL/GenBank/DDBJ whole genome shotgun (WGS) entry which is preliminary data.</text>
</comment>
<keyword evidence="2" id="KW-1185">Reference proteome</keyword>
<accession>A0A916ZWG8</accession>
<proteinExistence type="predicted"/>
<dbReference type="RefSeq" id="WP_188406407.1">
    <property type="nucleotide sequence ID" value="NZ_BMGL01000009.1"/>
</dbReference>
<dbReference type="Proteomes" id="UP000599688">
    <property type="component" value="Unassembled WGS sequence"/>
</dbReference>
<protein>
    <submittedName>
        <fullName evidence="1">Uncharacterized protein</fullName>
    </submittedName>
</protein>
<organism evidence="1 2">
    <name type="scientific">Psychroflexus salis</name>
    <dbReference type="NCBI Taxonomy" id="1526574"/>
    <lineage>
        <taxon>Bacteria</taxon>
        <taxon>Pseudomonadati</taxon>
        <taxon>Bacteroidota</taxon>
        <taxon>Flavobacteriia</taxon>
        <taxon>Flavobacteriales</taxon>
        <taxon>Flavobacteriaceae</taxon>
        <taxon>Psychroflexus</taxon>
    </lineage>
</organism>